<feature type="compositionally biased region" description="Basic and acidic residues" evidence="1">
    <location>
        <begin position="179"/>
        <end position="207"/>
    </location>
</feature>
<reference evidence="3" key="2">
    <citation type="submission" date="2019-07" db="EMBL/GenBank/DDBJ databases">
        <authorList>
            <person name="Seetharam A."/>
            <person name="Woodhouse M."/>
            <person name="Cannon E."/>
        </authorList>
    </citation>
    <scope>NUCLEOTIDE SEQUENCE [LARGE SCALE GENOMIC DNA]</scope>
    <source>
        <strain evidence="3">cv. B73</strain>
    </source>
</reference>
<feature type="compositionally biased region" description="Basic and acidic residues" evidence="1">
    <location>
        <begin position="68"/>
        <end position="86"/>
    </location>
</feature>
<evidence type="ECO:0000313" key="4">
    <source>
        <dbReference type="Proteomes" id="UP000007305"/>
    </source>
</evidence>
<dbReference type="PANTHER" id="PTHR47340">
    <property type="entry name" value="DUPLICATED HOMEODOMAIN-LIKE SUPERFAMILY PROTEIN"/>
    <property type="match status" value="1"/>
</dbReference>
<dbReference type="Pfam" id="PF13417">
    <property type="entry name" value="GST_N_3"/>
    <property type="match status" value="1"/>
</dbReference>
<feature type="domain" description="GST N-terminal" evidence="2">
    <location>
        <begin position="11"/>
        <end position="47"/>
    </location>
</feature>
<organism evidence="3 4">
    <name type="scientific">Zea mays</name>
    <name type="common">Maize</name>
    <dbReference type="NCBI Taxonomy" id="4577"/>
    <lineage>
        <taxon>Eukaryota</taxon>
        <taxon>Viridiplantae</taxon>
        <taxon>Streptophyta</taxon>
        <taxon>Embryophyta</taxon>
        <taxon>Tracheophyta</taxon>
        <taxon>Spermatophyta</taxon>
        <taxon>Magnoliopsida</taxon>
        <taxon>Liliopsida</taxon>
        <taxon>Poales</taxon>
        <taxon>Poaceae</taxon>
        <taxon>PACMAD clade</taxon>
        <taxon>Panicoideae</taxon>
        <taxon>Andropogonodae</taxon>
        <taxon>Andropogoneae</taxon>
        <taxon>Tripsacinae</taxon>
        <taxon>Zea</taxon>
    </lineage>
</organism>
<protein>
    <recommendedName>
        <fullName evidence="2">GST N-terminal domain-containing protein</fullName>
    </recommendedName>
</protein>
<dbReference type="InterPro" id="IPR036249">
    <property type="entry name" value="Thioredoxin-like_sf"/>
</dbReference>
<dbReference type="Gramene" id="Zm00001eb256870_T001">
    <property type="protein sequence ID" value="Zm00001eb256870_P001"/>
    <property type="gene ID" value="Zm00001eb256870"/>
</dbReference>
<feature type="region of interest" description="Disordered" evidence="1">
    <location>
        <begin position="149"/>
        <end position="217"/>
    </location>
</feature>
<evidence type="ECO:0000259" key="2">
    <source>
        <dbReference type="Pfam" id="PF13417"/>
    </source>
</evidence>
<proteinExistence type="predicted"/>
<dbReference type="AlphaFoldDB" id="A0A804PPH7"/>
<feature type="region of interest" description="Disordered" evidence="1">
    <location>
        <begin position="264"/>
        <end position="288"/>
    </location>
</feature>
<keyword evidence="4" id="KW-1185">Reference proteome</keyword>
<name>A0A804PPH7_MAIZE</name>
<accession>A0A804PPH7</accession>
<evidence type="ECO:0000313" key="3">
    <source>
        <dbReference type="EnsemblPlants" id="Zm00001eb256870_P001"/>
    </source>
</evidence>
<sequence>MAGADDLKVLGMWTSPFVIRVCIVLNLKGLAYEYVEEDLGNKSPAPAQLQPGAQDRARAAPRGLPRKQVPDHPAVHRQGLGRDRAGRAIARPLRARGRAVLAGRIGITSHGEGGFSSAFVRVCPHGTEDEAPRKKARLGWGQGLTKYEKQKVQGPVDPAEAVVDGSPADGELKTASLATKEKSKEIDRLAREQKAEERQKQRGKESDVEAGIEIPEERGGGHRRLRVGFVARMRFEAAAGGWHSRSWGYDDNGAVDASTAAGSKGVFVPGGSQARRRRRRPAPAARPNASALVGLAVPPIATTTSAGPCAALAAPSADVGLLR</sequence>
<dbReference type="EnsemblPlants" id="Zm00001eb256870_T001">
    <property type="protein sequence ID" value="Zm00001eb256870_P001"/>
    <property type="gene ID" value="Zm00001eb256870"/>
</dbReference>
<dbReference type="InterPro" id="IPR004045">
    <property type="entry name" value="Glutathione_S-Trfase_N"/>
</dbReference>
<dbReference type="Proteomes" id="UP000007305">
    <property type="component" value="Chromosome 5"/>
</dbReference>
<evidence type="ECO:0000256" key="1">
    <source>
        <dbReference type="SAM" id="MobiDB-lite"/>
    </source>
</evidence>
<reference evidence="4" key="1">
    <citation type="journal article" date="2009" name="Science">
        <title>The B73 maize genome: complexity, diversity, and dynamics.</title>
        <authorList>
            <person name="Schnable P.S."/>
            <person name="Ware D."/>
            <person name="Fulton R.S."/>
            <person name="Stein J.C."/>
            <person name="Wei F."/>
            <person name="Pasternak S."/>
            <person name="Liang C."/>
            <person name="Zhang J."/>
            <person name="Fulton L."/>
            <person name="Graves T.A."/>
            <person name="Minx P."/>
            <person name="Reily A.D."/>
            <person name="Courtney L."/>
            <person name="Kruchowski S.S."/>
            <person name="Tomlinson C."/>
            <person name="Strong C."/>
            <person name="Delehaunty K."/>
            <person name="Fronick C."/>
            <person name="Courtney B."/>
            <person name="Rock S.M."/>
            <person name="Belter E."/>
            <person name="Du F."/>
            <person name="Kim K."/>
            <person name="Abbott R.M."/>
            <person name="Cotton M."/>
            <person name="Levy A."/>
            <person name="Marchetto P."/>
            <person name="Ochoa K."/>
            <person name="Jackson S.M."/>
            <person name="Gillam B."/>
            <person name="Chen W."/>
            <person name="Yan L."/>
            <person name="Higginbotham J."/>
            <person name="Cardenas M."/>
            <person name="Waligorski J."/>
            <person name="Applebaum E."/>
            <person name="Phelps L."/>
            <person name="Falcone J."/>
            <person name="Kanchi K."/>
            <person name="Thane T."/>
            <person name="Scimone A."/>
            <person name="Thane N."/>
            <person name="Henke J."/>
            <person name="Wang T."/>
            <person name="Ruppert J."/>
            <person name="Shah N."/>
            <person name="Rotter K."/>
            <person name="Hodges J."/>
            <person name="Ingenthron E."/>
            <person name="Cordes M."/>
            <person name="Kohlberg S."/>
            <person name="Sgro J."/>
            <person name="Delgado B."/>
            <person name="Mead K."/>
            <person name="Chinwalla A."/>
            <person name="Leonard S."/>
            <person name="Crouse K."/>
            <person name="Collura K."/>
            <person name="Kudrna D."/>
            <person name="Currie J."/>
            <person name="He R."/>
            <person name="Angelova A."/>
            <person name="Rajasekar S."/>
            <person name="Mueller T."/>
            <person name="Lomeli R."/>
            <person name="Scara G."/>
            <person name="Ko A."/>
            <person name="Delaney K."/>
            <person name="Wissotski M."/>
            <person name="Lopez G."/>
            <person name="Campos D."/>
            <person name="Braidotti M."/>
            <person name="Ashley E."/>
            <person name="Golser W."/>
            <person name="Kim H."/>
            <person name="Lee S."/>
            <person name="Lin J."/>
            <person name="Dujmic Z."/>
            <person name="Kim W."/>
            <person name="Talag J."/>
            <person name="Zuccolo A."/>
            <person name="Fan C."/>
            <person name="Sebastian A."/>
            <person name="Kramer M."/>
            <person name="Spiegel L."/>
            <person name="Nascimento L."/>
            <person name="Zutavern T."/>
            <person name="Miller B."/>
            <person name="Ambroise C."/>
            <person name="Muller S."/>
            <person name="Spooner W."/>
            <person name="Narechania A."/>
            <person name="Ren L."/>
            <person name="Wei S."/>
            <person name="Kumari S."/>
            <person name="Faga B."/>
            <person name="Levy M.J."/>
            <person name="McMahan L."/>
            <person name="Van Buren P."/>
            <person name="Vaughn M.W."/>
            <person name="Ying K."/>
            <person name="Yeh C.-T."/>
            <person name="Emrich S.J."/>
            <person name="Jia Y."/>
            <person name="Kalyanaraman A."/>
            <person name="Hsia A.-P."/>
            <person name="Barbazuk W.B."/>
            <person name="Baucom R.S."/>
            <person name="Brutnell T.P."/>
            <person name="Carpita N.C."/>
            <person name="Chaparro C."/>
            <person name="Chia J.-M."/>
            <person name="Deragon J.-M."/>
            <person name="Estill J.C."/>
            <person name="Fu Y."/>
            <person name="Jeddeloh J.A."/>
            <person name="Han Y."/>
            <person name="Lee H."/>
            <person name="Li P."/>
            <person name="Lisch D.R."/>
            <person name="Liu S."/>
            <person name="Liu Z."/>
            <person name="Nagel D.H."/>
            <person name="McCann M.C."/>
            <person name="SanMiguel P."/>
            <person name="Myers A.M."/>
            <person name="Nettleton D."/>
            <person name="Nguyen J."/>
            <person name="Penning B.W."/>
            <person name="Ponnala L."/>
            <person name="Schneider K.L."/>
            <person name="Schwartz D.C."/>
            <person name="Sharma A."/>
            <person name="Soderlund C."/>
            <person name="Springer N.M."/>
            <person name="Sun Q."/>
            <person name="Wang H."/>
            <person name="Waterman M."/>
            <person name="Westerman R."/>
            <person name="Wolfgruber T.K."/>
            <person name="Yang L."/>
            <person name="Yu Y."/>
            <person name="Zhang L."/>
            <person name="Zhou S."/>
            <person name="Zhu Q."/>
            <person name="Bennetzen J.L."/>
            <person name="Dawe R.K."/>
            <person name="Jiang J."/>
            <person name="Jiang N."/>
            <person name="Presting G.G."/>
            <person name="Wessler S.R."/>
            <person name="Aluru S."/>
            <person name="Martienssen R.A."/>
            <person name="Clifton S.W."/>
            <person name="McCombie W.R."/>
            <person name="Wing R.A."/>
            <person name="Wilson R.K."/>
        </authorList>
    </citation>
    <scope>NUCLEOTIDE SEQUENCE [LARGE SCALE GENOMIC DNA]</scope>
    <source>
        <strain evidence="4">cv. B73</strain>
    </source>
</reference>
<dbReference type="PANTHER" id="PTHR47340:SF1">
    <property type="entry name" value="DUPLICATED HOMEODOMAIN-LIKE SUPERFAMILY PROTEIN"/>
    <property type="match status" value="1"/>
</dbReference>
<dbReference type="SUPFAM" id="SSF52833">
    <property type="entry name" value="Thioredoxin-like"/>
    <property type="match status" value="1"/>
</dbReference>
<dbReference type="Gene3D" id="3.40.30.10">
    <property type="entry name" value="Glutaredoxin"/>
    <property type="match status" value="1"/>
</dbReference>
<reference evidence="3" key="3">
    <citation type="submission" date="2021-05" db="UniProtKB">
        <authorList>
            <consortium name="EnsemblPlants"/>
        </authorList>
    </citation>
    <scope>IDENTIFICATION</scope>
    <source>
        <strain evidence="3">cv. B73</strain>
    </source>
</reference>
<feature type="region of interest" description="Disordered" evidence="1">
    <location>
        <begin position="41"/>
        <end position="87"/>
    </location>
</feature>
<dbReference type="InParanoid" id="A0A804PPH7"/>